<accession>A0ABW2XLU8</accession>
<dbReference type="EMBL" id="JBHTGP010000011">
    <property type="protein sequence ID" value="MFD0686742.1"/>
    <property type="molecule type" value="Genomic_DNA"/>
</dbReference>
<dbReference type="SUPFAM" id="SSF52266">
    <property type="entry name" value="SGNH hydrolase"/>
    <property type="match status" value="1"/>
</dbReference>
<dbReference type="InterPro" id="IPR036514">
    <property type="entry name" value="SGNH_hydro_sf"/>
</dbReference>
<protein>
    <submittedName>
        <fullName evidence="2">SGNH/GDSL hydrolase family protein</fullName>
        <ecNumber evidence="2">3.1.-.-</ecNumber>
    </submittedName>
</protein>
<organism evidence="2 3">
    <name type="scientific">Actinomadura fibrosa</name>
    <dbReference type="NCBI Taxonomy" id="111802"/>
    <lineage>
        <taxon>Bacteria</taxon>
        <taxon>Bacillati</taxon>
        <taxon>Actinomycetota</taxon>
        <taxon>Actinomycetes</taxon>
        <taxon>Streptosporangiales</taxon>
        <taxon>Thermomonosporaceae</taxon>
        <taxon>Actinomadura</taxon>
    </lineage>
</organism>
<dbReference type="PANTHER" id="PTHR43784">
    <property type="entry name" value="GDSL-LIKE LIPASE/ACYLHYDROLASE, PUTATIVE (AFU_ORTHOLOGUE AFUA_2G00820)-RELATED"/>
    <property type="match status" value="1"/>
</dbReference>
<comment type="caution">
    <text evidence="2">The sequence shown here is derived from an EMBL/GenBank/DDBJ whole genome shotgun (WGS) entry which is preliminary data.</text>
</comment>
<evidence type="ECO:0000313" key="3">
    <source>
        <dbReference type="Proteomes" id="UP001597063"/>
    </source>
</evidence>
<proteinExistence type="predicted"/>
<evidence type="ECO:0000259" key="1">
    <source>
        <dbReference type="Pfam" id="PF13472"/>
    </source>
</evidence>
<dbReference type="Pfam" id="PF13472">
    <property type="entry name" value="Lipase_GDSL_2"/>
    <property type="match status" value="1"/>
</dbReference>
<dbReference type="CDD" id="cd01832">
    <property type="entry name" value="SGNH_hydrolase_like_1"/>
    <property type="match status" value="1"/>
</dbReference>
<dbReference type="PANTHER" id="PTHR43784:SF2">
    <property type="entry name" value="GDSL-LIKE LIPASE_ACYLHYDROLASE, PUTATIVE (AFU_ORTHOLOGUE AFUA_2G00820)-RELATED"/>
    <property type="match status" value="1"/>
</dbReference>
<dbReference type="RefSeq" id="WP_131760572.1">
    <property type="nucleotide sequence ID" value="NZ_CAACUY010000121.1"/>
</dbReference>
<reference evidence="3" key="1">
    <citation type="journal article" date="2019" name="Int. J. Syst. Evol. Microbiol.">
        <title>The Global Catalogue of Microorganisms (GCM) 10K type strain sequencing project: providing services to taxonomists for standard genome sequencing and annotation.</title>
        <authorList>
            <consortium name="The Broad Institute Genomics Platform"/>
            <consortium name="The Broad Institute Genome Sequencing Center for Infectious Disease"/>
            <person name="Wu L."/>
            <person name="Ma J."/>
        </authorList>
    </citation>
    <scope>NUCLEOTIDE SEQUENCE [LARGE SCALE GENOMIC DNA]</scope>
    <source>
        <strain evidence="3">JCM 9371</strain>
    </source>
</reference>
<dbReference type="Proteomes" id="UP001597063">
    <property type="component" value="Unassembled WGS sequence"/>
</dbReference>
<feature type="domain" description="SGNH hydrolase-type esterase" evidence="1">
    <location>
        <begin position="40"/>
        <end position="216"/>
    </location>
</feature>
<sequence>MTETTPTQTTLTEQTDPAVLPADRAAALLAGAPWKRMVTIGDSIAEGVREPVPGYRDLSWIDRVEEALGAVTGGFTALNLGRRDLVAAQIAAEQLRPALNYGPDLAFVVAGGNDMLRPDFDEDEVRRELSAMISAFRAAGADVVTTGLLDLTVAGLGPSRYRDVISSRTRRLNALTAEVSAQHGGCHVENPPDHPVAADPGIYSGDQLHLNARGHAFVAANTVRALAAHLASA</sequence>
<evidence type="ECO:0000313" key="2">
    <source>
        <dbReference type="EMBL" id="MFD0686742.1"/>
    </source>
</evidence>
<dbReference type="InterPro" id="IPR013830">
    <property type="entry name" value="SGNH_hydro"/>
</dbReference>
<keyword evidence="2" id="KW-0378">Hydrolase</keyword>
<dbReference type="EC" id="3.1.-.-" evidence="2"/>
<name>A0ABW2XLU8_9ACTN</name>
<dbReference type="GO" id="GO:0016787">
    <property type="term" value="F:hydrolase activity"/>
    <property type="evidence" value="ECO:0007669"/>
    <property type="project" value="UniProtKB-KW"/>
</dbReference>
<gene>
    <name evidence="2" type="ORF">ACFQZM_19745</name>
</gene>
<keyword evidence="3" id="KW-1185">Reference proteome</keyword>
<dbReference type="InterPro" id="IPR053140">
    <property type="entry name" value="GDSL_Rv0518-like"/>
</dbReference>
<dbReference type="Gene3D" id="3.40.50.1110">
    <property type="entry name" value="SGNH hydrolase"/>
    <property type="match status" value="1"/>
</dbReference>